<dbReference type="Pfam" id="PF00171">
    <property type="entry name" value="Aldedh"/>
    <property type="match status" value="1"/>
</dbReference>
<evidence type="ECO:0000313" key="8">
    <source>
        <dbReference type="EMBL" id="CAK7218478.1"/>
    </source>
</evidence>
<comment type="similarity">
    <text evidence="1 6">Belongs to the aldehyde dehydrogenase family.</text>
</comment>
<reference evidence="8 9" key="1">
    <citation type="submission" date="2024-01" db="EMBL/GenBank/DDBJ databases">
        <authorList>
            <person name="Allen C."/>
            <person name="Tagirdzhanova G."/>
        </authorList>
    </citation>
    <scope>NUCLEOTIDE SEQUENCE [LARGE SCALE GENOMIC DNA]</scope>
</reference>
<keyword evidence="9" id="KW-1185">Reference proteome</keyword>
<evidence type="ECO:0000256" key="2">
    <source>
        <dbReference type="ARBA" id="ARBA00023002"/>
    </source>
</evidence>
<comment type="caution">
    <text evidence="8">The sequence shown here is derived from an EMBL/GenBank/DDBJ whole genome shotgun (WGS) entry which is preliminary data.</text>
</comment>
<evidence type="ECO:0000256" key="3">
    <source>
        <dbReference type="ARBA" id="ARBA00024226"/>
    </source>
</evidence>
<dbReference type="InterPro" id="IPR016162">
    <property type="entry name" value="Ald_DH_N"/>
</dbReference>
<feature type="domain" description="Aldehyde dehydrogenase" evidence="7">
    <location>
        <begin position="23"/>
        <end position="485"/>
    </location>
</feature>
<dbReference type="InterPro" id="IPR015590">
    <property type="entry name" value="Aldehyde_DH_dom"/>
</dbReference>
<dbReference type="InterPro" id="IPR016163">
    <property type="entry name" value="Ald_DH_C"/>
</dbReference>
<evidence type="ECO:0000259" key="7">
    <source>
        <dbReference type="Pfam" id="PF00171"/>
    </source>
</evidence>
<keyword evidence="2 6" id="KW-0560">Oxidoreductase</keyword>
<dbReference type="SUPFAM" id="SSF53720">
    <property type="entry name" value="ALDH-like"/>
    <property type="match status" value="1"/>
</dbReference>
<dbReference type="InterPro" id="IPR029510">
    <property type="entry name" value="Ald_DH_CS_GLU"/>
</dbReference>
<gene>
    <name evidence="8" type="ORF">SEUCBS140593_003558</name>
</gene>
<dbReference type="Gene3D" id="3.40.309.10">
    <property type="entry name" value="Aldehyde Dehydrogenase, Chain A, domain 2"/>
    <property type="match status" value="1"/>
</dbReference>
<organism evidence="8 9">
    <name type="scientific">Sporothrix eucalyptigena</name>
    <dbReference type="NCBI Taxonomy" id="1812306"/>
    <lineage>
        <taxon>Eukaryota</taxon>
        <taxon>Fungi</taxon>
        <taxon>Dikarya</taxon>
        <taxon>Ascomycota</taxon>
        <taxon>Pezizomycotina</taxon>
        <taxon>Sordariomycetes</taxon>
        <taxon>Sordariomycetidae</taxon>
        <taxon>Ophiostomatales</taxon>
        <taxon>Ophiostomataceae</taxon>
        <taxon>Sporothrix</taxon>
    </lineage>
</organism>
<dbReference type="EC" id="1.2.1.3" evidence="3"/>
<dbReference type="EMBL" id="CAWUHD010000028">
    <property type="protein sequence ID" value="CAK7218478.1"/>
    <property type="molecule type" value="Genomic_DNA"/>
</dbReference>
<proteinExistence type="inferred from homology"/>
<name>A0ABP0BFR7_9PEZI</name>
<accession>A0ABP0BFR7</accession>
<evidence type="ECO:0000256" key="4">
    <source>
        <dbReference type="ARBA" id="ARBA00049194"/>
    </source>
</evidence>
<evidence type="ECO:0000256" key="6">
    <source>
        <dbReference type="RuleBase" id="RU003345"/>
    </source>
</evidence>
<sequence>MMQLPSIESALPQKRDLFYDGVWHAPESGEYKDTVNPGTGSVLFPVAQASAKDVDTAVTAAQKAFASWRTTSAEERAAYLRKAGVIIREHAAELALLDSLNTGNPVAEMARDARVGAYYMDYFGGLIPMVRGETIPLGQDGFHYTVREPLGVVGRIIAYNHPLLFAAKMAAPLAAGNTVVIKPPDQAPVSCLRLAELLADVFPPGVLSILPGGPACGKALSTHPLVKKITLIGSVPTGKAIQRAAAETLKPTLFELGGKNALIAFPDADLDKLVAGVVAGMNFTWAGQSCGSTSRVFLHESHHDEVVRRVVESVQARFKPGVPTDPATTMGSVIDKVAYDRVLGFIESAHAEGATLVTGGKPPAGVAGIEGGYFIEPTVFTDVQPHMRIAREEIFGPVMSVFRWTDEADVVRQANSTPYGLTAAVFTENMATAQRTVAQLEAGFIWVNQVSKHFVGVPFGGFKESGQGREECLDELLSFTQTKSVNIFLG</sequence>
<feature type="active site" evidence="5">
    <location>
        <position position="255"/>
    </location>
</feature>
<protein>
    <recommendedName>
        <fullName evidence="3">aldehyde dehydrogenase (NAD(+))</fullName>
        <ecNumber evidence="3">1.2.1.3</ecNumber>
    </recommendedName>
</protein>
<dbReference type="Gene3D" id="3.40.605.10">
    <property type="entry name" value="Aldehyde Dehydrogenase, Chain A, domain 1"/>
    <property type="match status" value="1"/>
</dbReference>
<dbReference type="PROSITE" id="PS00687">
    <property type="entry name" value="ALDEHYDE_DEHYDR_GLU"/>
    <property type="match status" value="1"/>
</dbReference>
<dbReference type="PANTHER" id="PTHR11699">
    <property type="entry name" value="ALDEHYDE DEHYDROGENASE-RELATED"/>
    <property type="match status" value="1"/>
</dbReference>
<evidence type="ECO:0000256" key="5">
    <source>
        <dbReference type="PROSITE-ProRule" id="PRU10007"/>
    </source>
</evidence>
<dbReference type="InterPro" id="IPR016161">
    <property type="entry name" value="Ald_DH/histidinol_DH"/>
</dbReference>
<dbReference type="Proteomes" id="UP001642482">
    <property type="component" value="Unassembled WGS sequence"/>
</dbReference>
<evidence type="ECO:0000313" key="9">
    <source>
        <dbReference type="Proteomes" id="UP001642482"/>
    </source>
</evidence>
<evidence type="ECO:0000256" key="1">
    <source>
        <dbReference type="ARBA" id="ARBA00009986"/>
    </source>
</evidence>
<comment type="catalytic activity">
    <reaction evidence="4">
        <text>an aldehyde + NAD(+) + H2O = a carboxylate + NADH + 2 H(+)</text>
        <dbReference type="Rhea" id="RHEA:16185"/>
        <dbReference type="ChEBI" id="CHEBI:15377"/>
        <dbReference type="ChEBI" id="CHEBI:15378"/>
        <dbReference type="ChEBI" id="CHEBI:17478"/>
        <dbReference type="ChEBI" id="CHEBI:29067"/>
        <dbReference type="ChEBI" id="CHEBI:57540"/>
        <dbReference type="ChEBI" id="CHEBI:57945"/>
        <dbReference type="EC" id="1.2.1.3"/>
    </reaction>
</comment>